<dbReference type="InterPro" id="IPR011990">
    <property type="entry name" value="TPR-like_helical_dom_sf"/>
</dbReference>
<dbReference type="FunFam" id="1.25.40.10:FF:001383">
    <property type="entry name" value="Pentatricopeptide repeat-containing protein mitochondrial"/>
    <property type="match status" value="1"/>
</dbReference>
<feature type="repeat" description="PPR" evidence="2">
    <location>
        <begin position="220"/>
        <end position="254"/>
    </location>
</feature>
<dbReference type="InterPro" id="IPR046960">
    <property type="entry name" value="PPR_At4g14850-like_plant"/>
</dbReference>
<accession>A0A803KRU1</accession>
<dbReference type="AlphaFoldDB" id="A0A803KRU1"/>
<organism evidence="3 4">
    <name type="scientific">Chenopodium quinoa</name>
    <name type="common">Quinoa</name>
    <dbReference type="NCBI Taxonomy" id="63459"/>
    <lineage>
        <taxon>Eukaryota</taxon>
        <taxon>Viridiplantae</taxon>
        <taxon>Streptophyta</taxon>
        <taxon>Embryophyta</taxon>
        <taxon>Tracheophyta</taxon>
        <taxon>Spermatophyta</taxon>
        <taxon>Magnoliopsida</taxon>
        <taxon>eudicotyledons</taxon>
        <taxon>Gunneridae</taxon>
        <taxon>Pentapetalae</taxon>
        <taxon>Caryophyllales</taxon>
        <taxon>Chenopodiaceae</taxon>
        <taxon>Chenopodioideae</taxon>
        <taxon>Atripliceae</taxon>
        <taxon>Chenopodium</taxon>
    </lineage>
</organism>
<dbReference type="GO" id="GO:0009451">
    <property type="term" value="P:RNA modification"/>
    <property type="evidence" value="ECO:0007669"/>
    <property type="project" value="InterPro"/>
</dbReference>
<dbReference type="Pfam" id="PF13041">
    <property type="entry name" value="PPR_2"/>
    <property type="match status" value="1"/>
</dbReference>
<dbReference type="PANTHER" id="PTHR47926">
    <property type="entry name" value="PENTATRICOPEPTIDE REPEAT-CONTAINING PROTEIN"/>
    <property type="match status" value="1"/>
</dbReference>
<feature type="repeat" description="PPR" evidence="2">
    <location>
        <begin position="185"/>
        <end position="219"/>
    </location>
</feature>
<dbReference type="PROSITE" id="PS51375">
    <property type="entry name" value="PPR"/>
    <property type="match status" value="5"/>
</dbReference>
<reference evidence="3" key="1">
    <citation type="journal article" date="2017" name="Nature">
        <title>The genome of Chenopodium quinoa.</title>
        <authorList>
            <person name="Jarvis D.E."/>
            <person name="Ho Y.S."/>
            <person name="Lightfoot D.J."/>
            <person name="Schmoeckel S.M."/>
            <person name="Li B."/>
            <person name="Borm T.J.A."/>
            <person name="Ohyanagi H."/>
            <person name="Mineta K."/>
            <person name="Michell C.T."/>
            <person name="Saber N."/>
            <person name="Kharbatia N.M."/>
            <person name="Rupper R.R."/>
            <person name="Sharp A.R."/>
            <person name="Dally N."/>
            <person name="Boughton B.A."/>
            <person name="Woo Y.H."/>
            <person name="Gao G."/>
            <person name="Schijlen E.G.W.M."/>
            <person name="Guo X."/>
            <person name="Momin A.A."/>
            <person name="Negrao S."/>
            <person name="Al-Babili S."/>
            <person name="Gehring C."/>
            <person name="Roessner U."/>
            <person name="Jung C."/>
            <person name="Murphy K."/>
            <person name="Arold S.T."/>
            <person name="Gojobori T."/>
            <person name="van der Linden C.G."/>
            <person name="van Loo E.N."/>
            <person name="Jellen E.N."/>
            <person name="Maughan P.J."/>
            <person name="Tester M."/>
        </authorList>
    </citation>
    <scope>NUCLEOTIDE SEQUENCE [LARGE SCALE GENOMIC DNA]</scope>
    <source>
        <strain evidence="3">cv. PI 614886</strain>
    </source>
</reference>
<protein>
    <recommendedName>
        <fullName evidence="5">Pentatricopeptide repeat-containing protein</fullName>
    </recommendedName>
</protein>
<dbReference type="InterPro" id="IPR002885">
    <property type="entry name" value="PPR_rpt"/>
</dbReference>
<dbReference type="Pfam" id="PF20431">
    <property type="entry name" value="E_motif"/>
    <property type="match status" value="1"/>
</dbReference>
<dbReference type="OMA" id="YPNSATI"/>
<dbReference type="NCBIfam" id="TIGR00756">
    <property type="entry name" value="PPR"/>
    <property type="match status" value="6"/>
</dbReference>
<evidence type="ECO:0000256" key="2">
    <source>
        <dbReference type="PROSITE-ProRule" id="PRU00708"/>
    </source>
</evidence>
<dbReference type="Gramene" id="AUR62001748-RA">
    <property type="protein sequence ID" value="AUR62001748-RA:cds"/>
    <property type="gene ID" value="AUR62001748"/>
</dbReference>
<dbReference type="InterPro" id="IPR046848">
    <property type="entry name" value="E_motif"/>
</dbReference>
<evidence type="ECO:0000313" key="3">
    <source>
        <dbReference type="EnsemblPlants" id="AUR62001748-RA:cds"/>
    </source>
</evidence>
<evidence type="ECO:0000256" key="1">
    <source>
        <dbReference type="ARBA" id="ARBA00022737"/>
    </source>
</evidence>
<keyword evidence="1" id="KW-0677">Repeat</keyword>
<sequence>MSGKALHAHLIINGLANLSHIASKLIAMYVECRELGIAHQVFDEMPECNYRRWIALIGAYAKCGFYRQALDFLCEMVAEGVKPNNFVLPSALKACGHLLERRTGEEIHGFSLRRSFHNDVFVGSALIDMYSKCGFVDKARKVFDNMIEKDLVALNAMVAGYVHVGLVKEALSFVENVQVMKLRPNVVTWNTLIAGFSQAGDSLMVDELFQVMRDNKIEPDVVSWTSIISGLVKNFKNDEAFVTFQKMMDSGCFPNTNTVSTLLSACANVANVSRGKEIHGFALGVELERDIYVQSALIDMYAKCGCISQASTLFHNMTRRNTPTWNSMIFGYANHGYCKEAIELFKRMEIEDAGKLSHLTFTAVLTACSHGGMIDLGRSLYESMQENYNIKPRLEHYACMVDLLGRAGKLTEAYDLINAMPIQPDLFVWGALLGACRQHGNIELAEVAAKHLSELEPKGSGTSLLSNLYAGAGSWGNAARLKKLMKKKRSKNFPGCSWIEAA</sequence>
<dbReference type="FunFam" id="1.25.40.10:FF:000090">
    <property type="entry name" value="Pentatricopeptide repeat-containing protein, chloroplastic"/>
    <property type="match status" value="1"/>
</dbReference>
<reference evidence="3" key="2">
    <citation type="submission" date="2021-03" db="UniProtKB">
        <authorList>
            <consortium name="EnsemblPlants"/>
        </authorList>
    </citation>
    <scope>IDENTIFICATION</scope>
</reference>
<feature type="repeat" description="PPR" evidence="2">
    <location>
        <begin position="321"/>
        <end position="355"/>
    </location>
</feature>
<dbReference type="PANTHER" id="PTHR47926:SF487">
    <property type="entry name" value="REPEAT (TPR)-LIKE SUPERFAMILY PROTEIN, PUTATIVE-RELATED"/>
    <property type="match status" value="1"/>
</dbReference>
<dbReference type="EnsemblPlants" id="AUR62001748-RA">
    <property type="protein sequence ID" value="AUR62001748-RA:cds"/>
    <property type="gene ID" value="AUR62001748"/>
</dbReference>
<dbReference type="Proteomes" id="UP000596660">
    <property type="component" value="Unplaced"/>
</dbReference>
<evidence type="ECO:0000313" key="4">
    <source>
        <dbReference type="Proteomes" id="UP000596660"/>
    </source>
</evidence>
<proteinExistence type="predicted"/>
<dbReference type="Pfam" id="PF01535">
    <property type="entry name" value="PPR"/>
    <property type="match status" value="8"/>
</dbReference>
<dbReference type="Gene3D" id="1.25.40.10">
    <property type="entry name" value="Tetratricopeptide repeat domain"/>
    <property type="match status" value="4"/>
</dbReference>
<evidence type="ECO:0008006" key="5">
    <source>
        <dbReference type="Google" id="ProtNLM"/>
    </source>
</evidence>
<feature type="repeat" description="PPR" evidence="2">
    <location>
        <begin position="119"/>
        <end position="153"/>
    </location>
</feature>
<dbReference type="GO" id="GO:0003723">
    <property type="term" value="F:RNA binding"/>
    <property type="evidence" value="ECO:0007669"/>
    <property type="project" value="InterPro"/>
</dbReference>
<dbReference type="FunFam" id="1.25.40.10:FF:000285">
    <property type="entry name" value="Pentatricopeptide repeat-containing protein, chloroplastic"/>
    <property type="match status" value="1"/>
</dbReference>
<name>A0A803KRU1_CHEQI</name>
<feature type="repeat" description="PPR" evidence="2">
    <location>
        <begin position="49"/>
        <end position="83"/>
    </location>
</feature>
<dbReference type="SUPFAM" id="SSF48452">
    <property type="entry name" value="TPR-like"/>
    <property type="match status" value="1"/>
</dbReference>
<keyword evidence="4" id="KW-1185">Reference proteome</keyword>